<evidence type="ECO:0000256" key="1">
    <source>
        <dbReference type="SAM" id="SignalP"/>
    </source>
</evidence>
<dbReference type="RefSeq" id="WP_135998873.1">
    <property type="nucleotide sequence ID" value="NZ_SRYX01000006.1"/>
</dbReference>
<gene>
    <name evidence="2" type="ORF">E5353_02705</name>
</gene>
<accession>A0A4S2DHM8</accession>
<evidence type="ECO:0000313" key="3">
    <source>
        <dbReference type="Proteomes" id="UP000309566"/>
    </source>
</evidence>
<comment type="caution">
    <text evidence="2">The sequence shown here is derived from an EMBL/GenBank/DDBJ whole genome shotgun (WGS) entry which is preliminary data.</text>
</comment>
<sequence length="145" mass="16003">MNKVIVFLLLYIACAEVMAVAQNAADSAKIYFRLGHSRFEPEVVDISFEWAADDHPGAPSPEGITVLVYDESGRPTEVFLSPSGGSVNFGEGGVHSMLLYNNDTESVIISGESHRPLEVCATSTPGRRTAKIDRNRYIYTLFLRY</sequence>
<dbReference type="Proteomes" id="UP000309566">
    <property type="component" value="Unassembled WGS sequence"/>
</dbReference>
<proteinExistence type="predicted"/>
<dbReference type="AlphaFoldDB" id="A0A4S2DHM8"/>
<reference evidence="2 3" key="1">
    <citation type="submission" date="2019-04" db="EMBL/GenBank/DDBJ databases">
        <title>Microbes associate with the intestines of laboratory mice.</title>
        <authorList>
            <person name="Navarre W."/>
            <person name="Wong E."/>
            <person name="Huang K."/>
            <person name="Tropini C."/>
            <person name="Ng K."/>
            <person name="Yu B."/>
        </authorList>
    </citation>
    <scope>NUCLEOTIDE SEQUENCE [LARGE SCALE GENOMIC DNA]</scope>
    <source>
        <strain evidence="2 3">NM63_1-25</strain>
    </source>
</reference>
<name>A0A4S2DHM8_9BACE</name>
<evidence type="ECO:0000313" key="2">
    <source>
        <dbReference type="EMBL" id="TGY40393.1"/>
    </source>
</evidence>
<dbReference type="InterPro" id="IPR033410">
    <property type="entry name" value="DUF5119"/>
</dbReference>
<organism evidence="2 3">
    <name type="scientific">Bacteroides caecimuris</name>
    <dbReference type="NCBI Taxonomy" id="1796613"/>
    <lineage>
        <taxon>Bacteria</taxon>
        <taxon>Pseudomonadati</taxon>
        <taxon>Bacteroidota</taxon>
        <taxon>Bacteroidia</taxon>
        <taxon>Bacteroidales</taxon>
        <taxon>Bacteroidaceae</taxon>
        <taxon>Bacteroides</taxon>
    </lineage>
</organism>
<dbReference type="Pfam" id="PF17145">
    <property type="entry name" value="DUF5119"/>
    <property type="match status" value="1"/>
</dbReference>
<dbReference type="EMBL" id="SRYX01000006">
    <property type="protein sequence ID" value="TGY40393.1"/>
    <property type="molecule type" value="Genomic_DNA"/>
</dbReference>
<feature type="chain" id="PRO_5020579396" evidence="1">
    <location>
        <begin position="20"/>
        <end position="145"/>
    </location>
</feature>
<protein>
    <submittedName>
        <fullName evidence="2">DUF5119 domain-containing protein</fullName>
    </submittedName>
</protein>
<feature type="signal peptide" evidence="1">
    <location>
        <begin position="1"/>
        <end position="19"/>
    </location>
</feature>
<keyword evidence="1" id="KW-0732">Signal</keyword>